<dbReference type="EMBL" id="SOCA01000008">
    <property type="protein sequence ID" value="TDU66593.1"/>
    <property type="molecule type" value="Genomic_DNA"/>
</dbReference>
<keyword evidence="5" id="KW-1185">Reference proteome</keyword>
<evidence type="ECO:0000256" key="2">
    <source>
        <dbReference type="ARBA" id="ARBA00023002"/>
    </source>
</evidence>
<organism evidence="4 5">
    <name type="scientific">Prosthecobacter fusiformis</name>
    <dbReference type="NCBI Taxonomy" id="48464"/>
    <lineage>
        <taxon>Bacteria</taxon>
        <taxon>Pseudomonadati</taxon>
        <taxon>Verrucomicrobiota</taxon>
        <taxon>Verrucomicrobiia</taxon>
        <taxon>Verrucomicrobiales</taxon>
        <taxon>Verrucomicrobiaceae</taxon>
        <taxon>Prosthecobacter</taxon>
    </lineage>
</organism>
<gene>
    <name evidence="4" type="ORF">EI77_03688</name>
</gene>
<comment type="similarity">
    <text evidence="1">Belongs to the nitroreductase family.</text>
</comment>
<dbReference type="Proteomes" id="UP000295662">
    <property type="component" value="Unassembled WGS sequence"/>
</dbReference>
<evidence type="ECO:0000313" key="4">
    <source>
        <dbReference type="EMBL" id="TDU66593.1"/>
    </source>
</evidence>
<evidence type="ECO:0000259" key="3">
    <source>
        <dbReference type="Pfam" id="PF00881"/>
    </source>
</evidence>
<dbReference type="Gene3D" id="3.40.109.10">
    <property type="entry name" value="NADH Oxidase"/>
    <property type="match status" value="1"/>
</dbReference>
<dbReference type="GO" id="GO:0016491">
    <property type="term" value="F:oxidoreductase activity"/>
    <property type="evidence" value="ECO:0007669"/>
    <property type="project" value="UniProtKB-KW"/>
</dbReference>
<feature type="domain" description="Nitroreductase" evidence="3">
    <location>
        <begin position="18"/>
        <end position="188"/>
    </location>
</feature>
<keyword evidence="2" id="KW-0560">Oxidoreductase</keyword>
<dbReference type="InterPro" id="IPR029479">
    <property type="entry name" value="Nitroreductase"/>
</dbReference>
<dbReference type="PANTHER" id="PTHR43673">
    <property type="entry name" value="NAD(P)H NITROREDUCTASE YDGI-RELATED"/>
    <property type="match status" value="1"/>
</dbReference>
<proteinExistence type="inferred from homology"/>
<reference evidence="4 5" key="1">
    <citation type="submission" date="2019-03" db="EMBL/GenBank/DDBJ databases">
        <title>Genomic Encyclopedia of Archaeal and Bacterial Type Strains, Phase II (KMG-II): from individual species to whole genera.</title>
        <authorList>
            <person name="Goeker M."/>
        </authorList>
    </citation>
    <scope>NUCLEOTIDE SEQUENCE [LARGE SCALE GENOMIC DNA]</scope>
    <source>
        <strain evidence="4 5">ATCC 25309</strain>
    </source>
</reference>
<dbReference type="Pfam" id="PF00881">
    <property type="entry name" value="Nitroreductase"/>
    <property type="match status" value="1"/>
</dbReference>
<dbReference type="PANTHER" id="PTHR43673:SF12">
    <property type="entry name" value="PROTEIN DRGA"/>
    <property type="match status" value="1"/>
</dbReference>
<dbReference type="InterPro" id="IPR000415">
    <property type="entry name" value="Nitroreductase-like"/>
</dbReference>
<accession>A0A4V3FEE3</accession>
<dbReference type="SUPFAM" id="SSF55469">
    <property type="entry name" value="FMN-dependent nitroreductase-like"/>
    <property type="match status" value="1"/>
</dbReference>
<dbReference type="AlphaFoldDB" id="A0A4V3FEE3"/>
<name>A0A4V3FEE3_9BACT</name>
<evidence type="ECO:0000256" key="1">
    <source>
        <dbReference type="ARBA" id="ARBA00007118"/>
    </source>
</evidence>
<dbReference type="CDD" id="cd02137">
    <property type="entry name" value="MhqN-like"/>
    <property type="match status" value="1"/>
</dbReference>
<evidence type="ECO:0000313" key="5">
    <source>
        <dbReference type="Proteomes" id="UP000295662"/>
    </source>
</evidence>
<protein>
    <submittedName>
        <fullName evidence="4">Nitroreductase</fullName>
    </submittedName>
</protein>
<sequence>MLGIFILKSPPMNTLEAIASRRAIKHYDPTHLISEEETRQLLQAAMQAPTAFNIQHWRFVTVTDPELRKQIRAVAWDQAQVTDASLLVILCADLSAWKKDAARYWKDAPQPVQDILLPAIDGYYKDRPQVQRDECMRSTGLAGMTLMLAAKAMGYDSCPMDGFDFDAVAQLIKLPEDHIISFMVAIGKGTQPAWQKPGQLSYDEVVIPNTF</sequence>
<comment type="caution">
    <text evidence="4">The sequence shown here is derived from an EMBL/GenBank/DDBJ whole genome shotgun (WGS) entry which is preliminary data.</text>
</comment>